<evidence type="ECO:0000256" key="1">
    <source>
        <dbReference type="ARBA" id="ARBA00001946"/>
    </source>
</evidence>
<dbReference type="SUPFAM" id="SSF143975">
    <property type="entry name" value="IlvD/EDD N-terminal domain-like"/>
    <property type="match status" value="1"/>
</dbReference>
<evidence type="ECO:0000313" key="18">
    <source>
        <dbReference type="EMBL" id="BBD73209.1"/>
    </source>
</evidence>
<dbReference type="InterPro" id="IPR004404">
    <property type="entry name" value="DihydroxyA_deHydtase"/>
</dbReference>
<dbReference type="PROSITE" id="PS00886">
    <property type="entry name" value="ILVD_EDD_1"/>
    <property type="match status" value="1"/>
</dbReference>
<keyword evidence="5 15" id="KW-0479">Metal-binding</keyword>
<comment type="caution">
    <text evidence="15">Lacks conserved residue(s) required for the propagation of feature annotation.</text>
</comment>
<dbReference type="UniPathway" id="UPA00049">
    <property type="reaction ID" value="UER00061"/>
</dbReference>
<name>A0A348B4V7_9CREN</name>
<keyword evidence="4 15" id="KW-0001">2Fe-2S</keyword>
<feature type="active site" description="Proton acceptor" evidence="15">
    <location>
        <position position="477"/>
    </location>
</feature>
<proteinExistence type="inferred from homology"/>
<dbReference type="Proteomes" id="UP000616143">
    <property type="component" value="Unassembled WGS sequence"/>
</dbReference>
<reference evidence="18" key="3">
    <citation type="journal article" date="2019" name="BMC Res. Notes">
        <title>Complete genome sequence of the Sulfodiicoccus acidiphilus strain HS-1T, the first crenarchaeon that lacks polB3, isolated from an acidic hot spring in Ohwaku-dani, Hakone, Japan.</title>
        <authorList>
            <person name="Sakai H.D."/>
            <person name="Kurosawa N."/>
        </authorList>
    </citation>
    <scope>NUCLEOTIDE SEQUENCE</scope>
    <source>
        <strain evidence="18">HS-1</strain>
    </source>
</reference>
<dbReference type="GO" id="GO:0009097">
    <property type="term" value="P:isoleucine biosynthetic process"/>
    <property type="evidence" value="ECO:0007669"/>
    <property type="project" value="UniProtKB-UniRule"/>
</dbReference>
<evidence type="ECO:0000313" key="20">
    <source>
        <dbReference type="Proteomes" id="UP000276741"/>
    </source>
</evidence>
<evidence type="ECO:0000256" key="12">
    <source>
        <dbReference type="ARBA" id="ARBA00029436"/>
    </source>
</evidence>
<dbReference type="InterPro" id="IPR050165">
    <property type="entry name" value="DHAD_IlvD/Edd"/>
</dbReference>
<keyword evidence="7 15" id="KW-0408">Iron</keyword>
<gene>
    <name evidence="15" type="primary">ilvD</name>
    <name evidence="19" type="ORF">GCM10007116_21880</name>
    <name evidence="18" type="ORF">HS1genome_1598</name>
</gene>
<feature type="binding site" evidence="15">
    <location>
        <position position="129"/>
    </location>
    <ligand>
        <name>Mg(2+)</name>
        <dbReference type="ChEBI" id="CHEBI:18420"/>
    </ligand>
</feature>
<reference evidence="19" key="4">
    <citation type="submission" date="2020-09" db="EMBL/GenBank/DDBJ databases">
        <authorList>
            <person name="Sun Q."/>
            <person name="Ohkuma M."/>
        </authorList>
    </citation>
    <scope>NUCLEOTIDE SEQUENCE</scope>
    <source>
        <strain evidence="19">JCM 31740</strain>
    </source>
</reference>
<dbReference type="PANTHER" id="PTHR21000:SF5">
    <property type="entry name" value="DIHYDROXY-ACID DEHYDRATASE, MITOCHONDRIAL"/>
    <property type="match status" value="1"/>
</dbReference>
<feature type="modified residue" description="N6-carboxylysine" evidence="15">
    <location>
        <position position="130"/>
    </location>
</feature>
<dbReference type="Pfam" id="PF24877">
    <property type="entry name" value="ILV_EDD_C"/>
    <property type="match status" value="1"/>
</dbReference>
<protein>
    <recommendedName>
        <fullName evidence="14 15">Dihydroxy-acid dehydratase</fullName>
        <shortName evidence="15">DAD</shortName>
        <ecNumber evidence="14 15">4.2.1.9</ecNumber>
    </recommendedName>
</protein>
<dbReference type="GO" id="GO:0051537">
    <property type="term" value="F:2 iron, 2 sulfur cluster binding"/>
    <property type="evidence" value="ECO:0007669"/>
    <property type="project" value="UniProtKB-UniRule"/>
</dbReference>
<comment type="similarity">
    <text evidence="2 15">Belongs to the IlvD/Edd family.</text>
</comment>
<evidence type="ECO:0000256" key="13">
    <source>
        <dbReference type="ARBA" id="ARBA00029437"/>
    </source>
</evidence>
<dbReference type="Proteomes" id="UP000276741">
    <property type="component" value="Chromosome"/>
</dbReference>
<dbReference type="InterPro" id="IPR056740">
    <property type="entry name" value="ILV_EDD_C"/>
</dbReference>
<evidence type="ECO:0000256" key="10">
    <source>
        <dbReference type="ARBA" id="ARBA00023304"/>
    </source>
</evidence>
<dbReference type="InterPro" id="IPR020558">
    <property type="entry name" value="DiOHA_6PGluconate_deHydtase_CS"/>
</dbReference>
<dbReference type="PANTHER" id="PTHR21000">
    <property type="entry name" value="DIHYDROXY-ACID DEHYDRATASE DAD"/>
    <property type="match status" value="1"/>
</dbReference>
<comment type="catalytic activity">
    <reaction evidence="11">
        <text>(2R)-2,3-dihydroxy-3-methylbutanoate = 3-methyl-2-oxobutanoate + H2O</text>
        <dbReference type="Rhea" id="RHEA:24809"/>
        <dbReference type="ChEBI" id="CHEBI:11851"/>
        <dbReference type="ChEBI" id="CHEBI:15377"/>
        <dbReference type="ChEBI" id="CHEBI:49072"/>
        <dbReference type="EC" id="4.2.1.9"/>
    </reaction>
    <physiologicalReaction direction="left-to-right" evidence="11">
        <dbReference type="Rhea" id="RHEA:24810"/>
    </physiologicalReaction>
</comment>
<comment type="cofactor">
    <cofactor evidence="1 15">
        <name>Mg(2+)</name>
        <dbReference type="ChEBI" id="CHEBI:18420"/>
    </cofactor>
</comment>
<evidence type="ECO:0000259" key="16">
    <source>
        <dbReference type="Pfam" id="PF00920"/>
    </source>
</evidence>
<feature type="domain" description="Dihydroxy-acid/6-phosphogluconate dehydratase C-terminal" evidence="17">
    <location>
        <begin position="371"/>
        <end position="558"/>
    </location>
</feature>
<keyword evidence="3 15" id="KW-0028">Amino-acid biosynthesis</keyword>
<evidence type="ECO:0000256" key="5">
    <source>
        <dbReference type="ARBA" id="ARBA00022723"/>
    </source>
</evidence>
<comment type="pathway">
    <text evidence="12 15">Amino-acid biosynthesis; L-valine biosynthesis; L-valine from pyruvate: step 3/4.</text>
</comment>
<keyword evidence="20" id="KW-1185">Reference proteome</keyword>
<dbReference type="InterPro" id="IPR000581">
    <property type="entry name" value="ILV_EDD_N"/>
</dbReference>
<evidence type="ECO:0000256" key="8">
    <source>
        <dbReference type="ARBA" id="ARBA00023014"/>
    </source>
</evidence>
<dbReference type="OrthoDB" id="8674at2157"/>
<feature type="binding site" description="via carbamate group" evidence="15">
    <location>
        <position position="130"/>
    </location>
    <ligand>
        <name>Mg(2+)</name>
        <dbReference type="ChEBI" id="CHEBI:18420"/>
    </ligand>
</feature>
<dbReference type="GO" id="GO:0009099">
    <property type="term" value="P:L-valine biosynthetic process"/>
    <property type="evidence" value="ECO:0007669"/>
    <property type="project" value="UniProtKB-UniRule"/>
</dbReference>
<dbReference type="SUPFAM" id="SSF52016">
    <property type="entry name" value="LeuD/IlvD-like"/>
    <property type="match status" value="1"/>
</dbReference>
<dbReference type="FunFam" id="3.50.30.80:FF:000001">
    <property type="entry name" value="Dihydroxy-acid dehydratase"/>
    <property type="match status" value="1"/>
</dbReference>
<keyword evidence="9 15" id="KW-0456">Lyase</keyword>
<keyword evidence="8 15" id="KW-0411">Iron-sulfur</keyword>
<dbReference type="InterPro" id="IPR042096">
    <property type="entry name" value="Dihydro-acid_dehy_C"/>
</dbReference>
<sequence length="564" mass="60214">MEKFEGKAELRSPARYHGILNAPHRAFLRSVGLTDSDIAKPLVAVSVAWSEAGPCNAHTLGLAQLVKEGVRTGGASPLAFPTIVVNDNIGMGTEGMRYSLVSREVIADTIEAQFNAHAFDGLVGIAGCDKTEPGTLMGMARLNVPSIYLYAGSAEPGFYMGREVTIEDVHEAIGAYLKGRVTEQDVYDVERASHPTLGTCAGLFTANTMASIAEALGMALPGSASPTATSSRRAYYARESGVALTRLLELGIKSRDVMTFEAFENAITLLMAMGGSTNAVLHLPAIAYEAGIKLTLDDFERIGKRTPYIASLKPGGDFVMADLDKVGGVPLVMKKLLDAGLLHGDVVTVTGKTLRQSLTEYRLPQVRHDHIVREVSRPIKSRGGIVILKGSLAPEGAVIKVAATSISRFRGKARVYDGEEAAFKGVRSNEVKEGEVVVIRYEGPKGAPGMPEMLRVTSAIVGAGLENVMMVTDGRFSGATRGPMIGHVAPEAMVGGPIALVRDGDEISLDVESNRLDILVPEEELKARARDWRAPEPKYRTGLLAKYASLVTQASQGAVTTPRW</sequence>
<dbReference type="GO" id="GO:0000287">
    <property type="term" value="F:magnesium ion binding"/>
    <property type="evidence" value="ECO:0007669"/>
    <property type="project" value="UniProtKB-UniRule"/>
</dbReference>
<feature type="binding site" evidence="15">
    <location>
        <position position="452"/>
    </location>
    <ligand>
        <name>Mg(2+)</name>
        <dbReference type="ChEBI" id="CHEBI:18420"/>
    </ligand>
</feature>
<reference evidence="20" key="2">
    <citation type="submission" date="2018-04" db="EMBL/GenBank/DDBJ databases">
        <title>Complete genome sequence of Sulfodiicoccus acidiphilus strain HS-1.</title>
        <authorList>
            <person name="Sakai H.D."/>
            <person name="Kurosawa N."/>
        </authorList>
    </citation>
    <scope>NUCLEOTIDE SEQUENCE [LARGE SCALE GENOMIC DNA]</scope>
    <source>
        <strain evidence="20">HS-1</strain>
    </source>
</reference>
<evidence type="ECO:0000256" key="6">
    <source>
        <dbReference type="ARBA" id="ARBA00022842"/>
    </source>
</evidence>
<organism evidence="18 20">
    <name type="scientific">Sulfodiicoccus acidiphilus</name>
    <dbReference type="NCBI Taxonomy" id="1670455"/>
    <lineage>
        <taxon>Archaea</taxon>
        <taxon>Thermoproteota</taxon>
        <taxon>Thermoprotei</taxon>
        <taxon>Sulfolobales</taxon>
        <taxon>Sulfolobaceae</taxon>
        <taxon>Sulfodiicoccus</taxon>
    </lineage>
</organism>
<comment type="subunit">
    <text evidence="15">Homodimer.</text>
</comment>
<dbReference type="UniPathway" id="UPA00047">
    <property type="reaction ID" value="UER00057"/>
</dbReference>
<accession>A0A348B4V7</accession>
<comment type="catalytic activity">
    <reaction evidence="15">
        <text>(2R,3R)-2,3-dihydroxy-3-methylpentanoate = (S)-3-methyl-2-oxopentanoate + H2O</text>
        <dbReference type="Rhea" id="RHEA:27694"/>
        <dbReference type="ChEBI" id="CHEBI:15377"/>
        <dbReference type="ChEBI" id="CHEBI:35146"/>
        <dbReference type="ChEBI" id="CHEBI:49258"/>
        <dbReference type="EC" id="4.2.1.9"/>
    </reaction>
</comment>
<evidence type="ECO:0000256" key="11">
    <source>
        <dbReference type="ARBA" id="ARBA00029304"/>
    </source>
</evidence>
<dbReference type="Pfam" id="PF00920">
    <property type="entry name" value="ILVD_EDD_N"/>
    <property type="match status" value="1"/>
</dbReference>
<dbReference type="AlphaFoldDB" id="A0A348B4V7"/>
<feature type="domain" description="Dihydroxy-acid/6-phosphogluconate dehydratase N-terminal" evidence="16">
    <location>
        <begin position="40"/>
        <end position="356"/>
    </location>
</feature>
<feature type="binding site" evidence="15">
    <location>
        <position position="87"/>
    </location>
    <ligand>
        <name>Mg(2+)</name>
        <dbReference type="ChEBI" id="CHEBI:18420"/>
    </ligand>
</feature>
<dbReference type="InterPro" id="IPR037237">
    <property type="entry name" value="IlvD/EDD_N"/>
</dbReference>
<feature type="binding site" evidence="15">
    <location>
        <position position="55"/>
    </location>
    <ligand>
        <name>[2Fe-2S] cluster</name>
        <dbReference type="ChEBI" id="CHEBI:190135"/>
    </ligand>
</feature>
<dbReference type="Gene3D" id="3.50.30.80">
    <property type="entry name" value="IlvD/EDD C-terminal domain-like"/>
    <property type="match status" value="1"/>
</dbReference>
<dbReference type="GeneID" id="38667098"/>
<evidence type="ECO:0000256" key="4">
    <source>
        <dbReference type="ARBA" id="ARBA00022714"/>
    </source>
</evidence>
<reference evidence="19" key="1">
    <citation type="journal article" date="2014" name="Int. J. Syst. Evol. Microbiol.">
        <title>Complete genome sequence of Corynebacterium casei LMG S-19264T (=DSM 44701T), isolated from a smear-ripened cheese.</title>
        <authorList>
            <consortium name="US DOE Joint Genome Institute (JGI-PGF)"/>
            <person name="Walter F."/>
            <person name="Albersmeier A."/>
            <person name="Kalinowski J."/>
            <person name="Ruckert C."/>
        </authorList>
    </citation>
    <scope>NUCLEOTIDE SEQUENCE</scope>
    <source>
        <strain evidence="19">JCM 31740</strain>
    </source>
</reference>
<dbReference type="NCBIfam" id="NF002068">
    <property type="entry name" value="PRK00911.1"/>
    <property type="match status" value="1"/>
</dbReference>
<evidence type="ECO:0000256" key="3">
    <source>
        <dbReference type="ARBA" id="ARBA00022605"/>
    </source>
</evidence>
<dbReference type="EMBL" id="BMQS01000031">
    <property type="protein sequence ID" value="GGU04907.1"/>
    <property type="molecule type" value="Genomic_DNA"/>
</dbReference>
<evidence type="ECO:0000256" key="2">
    <source>
        <dbReference type="ARBA" id="ARBA00006486"/>
    </source>
</evidence>
<dbReference type="EMBL" id="AP018553">
    <property type="protein sequence ID" value="BBD73209.1"/>
    <property type="molecule type" value="Genomic_DNA"/>
</dbReference>
<evidence type="ECO:0000256" key="14">
    <source>
        <dbReference type="ARBA" id="ARBA00029490"/>
    </source>
</evidence>
<comment type="pathway">
    <text evidence="13 15">Amino-acid biosynthesis; L-isoleucine biosynthesis; L-isoleucine from 2-oxobutanoate: step 3/4.</text>
</comment>
<dbReference type="EC" id="4.2.1.9" evidence="14 15"/>
<evidence type="ECO:0000256" key="7">
    <source>
        <dbReference type="ARBA" id="ARBA00023004"/>
    </source>
</evidence>
<comment type="function">
    <text evidence="15">Functions in the biosynthesis of branched-chain amino acids. Catalyzes the dehydration of (2R,3R)-2,3-dihydroxy-3-methylpentanoate (2,3-dihydroxy-3-methylvalerate) into 2-oxo-3-methylpentanoate (2-oxo-3-methylvalerate) and of (2R)-2,3-dihydroxy-3-methylbutanoate (2,3-dihydroxyisovalerate) into 2-oxo-3-methylbutanoate (2-oxoisovalerate), the penultimate precursor to L-isoleucine and L-valine, respectively.</text>
</comment>
<evidence type="ECO:0000259" key="17">
    <source>
        <dbReference type="Pfam" id="PF24877"/>
    </source>
</evidence>
<dbReference type="HAMAP" id="MF_00012">
    <property type="entry name" value="IlvD"/>
    <property type="match status" value="1"/>
</dbReference>
<dbReference type="NCBIfam" id="TIGR00110">
    <property type="entry name" value="ilvD"/>
    <property type="match status" value="1"/>
</dbReference>
<dbReference type="KEGG" id="sacd:HS1genome_1598"/>
<evidence type="ECO:0000256" key="9">
    <source>
        <dbReference type="ARBA" id="ARBA00023239"/>
    </source>
</evidence>
<keyword evidence="10 15" id="KW-0100">Branched-chain amino acid biosynthesis</keyword>
<dbReference type="RefSeq" id="WP_126450336.1">
    <property type="nucleotide sequence ID" value="NZ_AP018553.1"/>
</dbReference>
<keyword evidence="6 15" id="KW-0460">Magnesium</keyword>
<evidence type="ECO:0000256" key="15">
    <source>
        <dbReference type="HAMAP-Rule" id="MF_00012"/>
    </source>
</evidence>
<evidence type="ECO:0000313" key="19">
    <source>
        <dbReference type="EMBL" id="GGU04907.1"/>
    </source>
</evidence>
<comment type="cofactor">
    <cofactor evidence="15">
        <name>[2Fe-2S] cluster</name>
        <dbReference type="ChEBI" id="CHEBI:190135"/>
    </cofactor>
    <text evidence="15">Binds 1 [2Fe-2S] cluster per subunit. This cluster acts as a Lewis acid cofactor.</text>
</comment>
<dbReference type="GO" id="GO:0004160">
    <property type="term" value="F:dihydroxy-acid dehydratase activity"/>
    <property type="evidence" value="ECO:0007669"/>
    <property type="project" value="UniProtKB-UniRule"/>
</dbReference>